<evidence type="ECO:0000313" key="3">
    <source>
        <dbReference type="EMBL" id="KIK53881.1"/>
    </source>
</evidence>
<feature type="region of interest" description="Disordered" evidence="1">
    <location>
        <begin position="109"/>
        <end position="227"/>
    </location>
</feature>
<dbReference type="HOGENOM" id="CLU_644137_0_0_1"/>
<organism evidence="3 4">
    <name type="scientific">Collybiopsis luxurians FD-317 M1</name>
    <dbReference type="NCBI Taxonomy" id="944289"/>
    <lineage>
        <taxon>Eukaryota</taxon>
        <taxon>Fungi</taxon>
        <taxon>Dikarya</taxon>
        <taxon>Basidiomycota</taxon>
        <taxon>Agaricomycotina</taxon>
        <taxon>Agaricomycetes</taxon>
        <taxon>Agaricomycetidae</taxon>
        <taxon>Agaricales</taxon>
        <taxon>Marasmiineae</taxon>
        <taxon>Omphalotaceae</taxon>
        <taxon>Collybiopsis</taxon>
        <taxon>Collybiopsis luxurians</taxon>
    </lineage>
</organism>
<keyword evidence="2" id="KW-0812">Transmembrane</keyword>
<feature type="compositionally biased region" description="Low complexity" evidence="1">
    <location>
        <begin position="137"/>
        <end position="155"/>
    </location>
</feature>
<keyword evidence="2" id="KW-0472">Membrane</keyword>
<gene>
    <name evidence="3" type="ORF">GYMLUDRAFT_264940</name>
</gene>
<accession>A0A0D0BGN6</accession>
<proteinExistence type="predicted"/>
<dbReference type="AlphaFoldDB" id="A0A0D0BGN6"/>
<sequence>MDCLLRDRVLAVQLVPAQADFRPALTGTLTPGQTTTFSYDIPAIVDPIAVIFSPDGGVPTTATTIFSAPSDHIFSLVIPVALTGTNVAILASALHFGVLQSANLPLAPIHTTPSSSSPPTPSPATTTPLSAQTGSHATPGGTPTASSTGVPSATTEAAITTDNSRNTMTPTPTPTLTHSVTTAHSGTNALNSLAPESSPGSPKSTPAAGGPNPNSSQSPKGETPESRSHLAAIIGGALGGALAAVLILIALYFWCQHRRERERERPATFHWDMMVKSRETPFPMFNPFGVRSIERGSRRTESVASLGNSSMVRLNGKTNEEDGLSSLPGLSLGSEVYETARRGFGQFPSRTDRQMELELKIHDLKAQLISLSDGLTGSESTNSQHFQIHDIKNKIRRLEDLEFSDWAMELTDEVPKDFLAWRWCYH</sequence>
<evidence type="ECO:0000256" key="2">
    <source>
        <dbReference type="SAM" id="Phobius"/>
    </source>
</evidence>
<protein>
    <submittedName>
        <fullName evidence="3">Unplaced genomic scaffold GYMLUscaffold_75, whole genome shotgun sequence</fullName>
    </submittedName>
</protein>
<keyword evidence="2" id="KW-1133">Transmembrane helix</keyword>
<feature type="compositionally biased region" description="Polar residues" evidence="1">
    <location>
        <begin position="157"/>
        <end position="166"/>
    </location>
</feature>
<feature type="compositionally biased region" description="Low complexity" evidence="1">
    <location>
        <begin position="167"/>
        <end position="182"/>
    </location>
</feature>
<reference evidence="3 4" key="1">
    <citation type="submission" date="2014-04" db="EMBL/GenBank/DDBJ databases">
        <title>Evolutionary Origins and Diversification of the Mycorrhizal Mutualists.</title>
        <authorList>
            <consortium name="DOE Joint Genome Institute"/>
            <consortium name="Mycorrhizal Genomics Consortium"/>
            <person name="Kohler A."/>
            <person name="Kuo A."/>
            <person name="Nagy L.G."/>
            <person name="Floudas D."/>
            <person name="Copeland A."/>
            <person name="Barry K.W."/>
            <person name="Cichocki N."/>
            <person name="Veneault-Fourrey C."/>
            <person name="LaButti K."/>
            <person name="Lindquist E.A."/>
            <person name="Lipzen A."/>
            <person name="Lundell T."/>
            <person name="Morin E."/>
            <person name="Murat C."/>
            <person name="Riley R."/>
            <person name="Ohm R."/>
            <person name="Sun H."/>
            <person name="Tunlid A."/>
            <person name="Henrissat B."/>
            <person name="Grigoriev I.V."/>
            <person name="Hibbett D.S."/>
            <person name="Martin F."/>
        </authorList>
    </citation>
    <scope>NUCLEOTIDE SEQUENCE [LARGE SCALE GENOMIC DNA]</scope>
    <source>
        <strain evidence="3 4">FD-317 M1</strain>
    </source>
</reference>
<dbReference type="EMBL" id="KN834823">
    <property type="protein sequence ID" value="KIK53881.1"/>
    <property type="molecule type" value="Genomic_DNA"/>
</dbReference>
<keyword evidence="4" id="KW-1185">Reference proteome</keyword>
<evidence type="ECO:0000256" key="1">
    <source>
        <dbReference type="SAM" id="MobiDB-lite"/>
    </source>
</evidence>
<dbReference type="Proteomes" id="UP000053593">
    <property type="component" value="Unassembled WGS sequence"/>
</dbReference>
<dbReference type="OrthoDB" id="3070875at2759"/>
<name>A0A0D0BGN6_9AGAR</name>
<feature type="compositionally biased region" description="Polar residues" evidence="1">
    <location>
        <begin position="183"/>
        <end position="204"/>
    </location>
</feature>
<feature type="transmembrane region" description="Helical" evidence="2">
    <location>
        <begin position="230"/>
        <end position="255"/>
    </location>
</feature>
<evidence type="ECO:0000313" key="4">
    <source>
        <dbReference type="Proteomes" id="UP000053593"/>
    </source>
</evidence>